<dbReference type="SUPFAM" id="SSF158682">
    <property type="entry name" value="TerB-like"/>
    <property type="match status" value="1"/>
</dbReference>
<comment type="caution">
    <text evidence="1">The sequence shown here is derived from an EMBL/GenBank/DDBJ whole genome shotgun (WGS) entry which is preliminary data.</text>
</comment>
<dbReference type="RefSeq" id="WP_377714897.1">
    <property type="nucleotide sequence ID" value="NZ_JBHTJM010000008.1"/>
</dbReference>
<reference evidence="2" key="1">
    <citation type="journal article" date="2019" name="Int. J. Syst. Evol. Microbiol.">
        <title>The Global Catalogue of Microorganisms (GCM) 10K type strain sequencing project: providing services to taxonomists for standard genome sequencing and annotation.</title>
        <authorList>
            <consortium name="The Broad Institute Genomics Platform"/>
            <consortium name="The Broad Institute Genome Sequencing Center for Infectious Disease"/>
            <person name="Wu L."/>
            <person name="Ma J."/>
        </authorList>
    </citation>
    <scope>NUCLEOTIDE SEQUENCE [LARGE SCALE GENOMIC DNA]</scope>
    <source>
        <strain evidence="2">CCUG 62114</strain>
    </source>
</reference>
<dbReference type="Proteomes" id="UP001596997">
    <property type="component" value="Unassembled WGS sequence"/>
</dbReference>
<keyword evidence="2" id="KW-1185">Reference proteome</keyword>
<evidence type="ECO:0008006" key="3">
    <source>
        <dbReference type="Google" id="ProtNLM"/>
    </source>
</evidence>
<evidence type="ECO:0000313" key="2">
    <source>
        <dbReference type="Proteomes" id="UP001596997"/>
    </source>
</evidence>
<proteinExistence type="predicted"/>
<gene>
    <name evidence="1" type="ORF">ACFQ1O_07280</name>
</gene>
<accession>A0ABW3I1Q3</accession>
<protein>
    <recommendedName>
        <fullName evidence="3">Co-chaperone DjlA N-terminal domain-containing protein</fullName>
    </recommendedName>
</protein>
<organism evidence="1 2">
    <name type="scientific">Pseudofulvibacter geojedonensis</name>
    <dbReference type="NCBI Taxonomy" id="1123758"/>
    <lineage>
        <taxon>Bacteria</taxon>
        <taxon>Pseudomonadati</taxon>
        <taxon>Bacteroidota</taxon>
        <taxon>Flavobacteriia</taxon>
        <taxon>Flavobacteriales</taxon>
        <taxon>Flavobacteriaceae</taxon>
        <taxon>Pseudofulvibacter</taxon>
    </lineage>
</organism>
<dbReference type="EMBL" id="JBHTJM010000008">
    <property type="protein sequence ID" value="MFD0963804.1"/>
    <property type="molecule type" value="Genomic_DNA"/>
</dbReference>
<evidence type="ECO:0000313" key="1">
    <source>
        <dbReference type="EMBL" id="MFD0963804.1"/>
    </source>
</evidence>
<name>A0ABW3I1Q3_9FLAO</name>
<sequence>MENDLKTFFQKVGKVLYAIAIVDNNIAEEEYKIIKQIVDRNWDLYNLDSNKTKNLPQLKNVFDHLCKYPQSVDEILEEFKAFKSNNPNLFSDEIKTFIYKTANEVASSYANKNKSELIILGRLHFILKD</sequence>
<dbReference type="InterPro" id="IPR029024">
    <property type="entry name" value="TerB-like"/>
</dbReference>